<dbReference type="Gene3D" id="3.20.20.120">
    <property type="entry name" value="Enolase-like C-terminal domain"/>
    <property type="match status" value="1"/>
</dbReference>
<evidence type="ECO:0000256" key="4">
    <source>
        <dbReference type="ARBA" id="ARBA00023235"/>
    </source>
</evidence>
<feature type="domain" description="Mandelate racemase/muconate lactonizing enzyme C-terminal" evidence="6">
    <location>
        <begin position="135"/>
        <end position="228"/>
    </location>
</feature>
<evidence type="ECO:0000256" key="5">
    <source>
        <dbReference type="RuleBase" id="RU366006"/>
    </source>
</evidence>
<dbReference type="InterPro" id="IPR029017">
    <property type="entry name" value="Enolase-like_N"/>
</dbReference>
<reference evidence="7 8" key="1">
    <citation type="submission" date="2019-12" db="EMBL/GenBank/DDBJ databases">
        <title>Whole genome sequencing of endophytic Actinobacterium Micromonospora sp. MPMI6T.</title>
        <authorList>
            <person name="Evv R."/>
            <person name="Podile A.R."/>
        </authorList>
    </citation>
    <scope>NUCLEOTIDE SEQUENCE [LARGE SCALE GENOMIC DNA]</scope>
    <source>
        <strain evidence="7 8">MPMI6</strain>
    </source>
</reference>
<keyword evidence="4 5" id="KW-0413">Isomerase</keyword>
<keyword evidence="3 5" id="KW-0460">Magnesium</keyword>
<protein>
    <recommendedName>
        <fullName evidence="5">Dipeptide epimerase</fullName>
        <ecNumber evidence="5">5.1.1.-</ecNumber>
    </recommendedName>
</protein>
<dbReference type="SFLD" id="SFLDG00180">
    <property type="entry name" value="muconate_cycloisomerase"/>
    <property type="match status" value="1"/>
</dbReference>
<comment type="caution">
    <text evidence="7">The sequence shown here is derived from an EMBL/GenBank/DDBJ whole genome shotgun (WGS) entry which is preliminary data.</text>
</comment>
<dbReference type="RefSeq" id="WP_208813293.1">
    <property type="nucleotide sequence ID" value="NZ_WVUH01000065.1"/>
</dbReference>
<dbReference type="SUPFAM" id="SSF51604">
    <property type="entry name" value="Enolase C-terminal domain-like"/>
    <property type="match status" value="1"/>
</dbReference>
<dbReference type="Pfam" id="PF13378">
    <property type="entry name" value="MR_MLE_C"/>
    <property type="match status" value="1"/>
</dbReference>
<dbReference type="InterPro" id="IPR036849">
    <property type="entry name" value="Enolase-like_C_sf"/>
</dbReference>
<dbReference type="PANTHER" id="PTHR48073:SF2">
    <property type="entry name" value="O-SUCCINYLBENZOATE SYNTHASE"/>
    <property type="match status" value="1"/>
</dbReference>
<dbReference type="CDD" id="cd03319">
    <property type="entry name" value="L-Ala-DL-Glu_epimerase"/>
    <property type="match status" value="1"/>
</dbReference>
<dbReference type="EMBL" id="WVUH01000065">
    <property type="protein sequence ID" value="MBO4206396.1"/>
    <property type="molecule type" value="Genomic_DNA"/>
</dbReference>
<dbReference type="SUPFAM" id="SSF54826">
    <property type="entry name" value="Enolase N-terminal domain-like"/>
    <property type="match status" value="1"/>
</dbReference>
<accession>A0ABS3VPH3</accession>
<name>A0ABS3VPH3_MICEH</name>
<organism evidence="7 8">
    <name type="scientific">Micromonospora echinofusca</name>
    <dbReference type="NCBI Taxonomy" id="47858"/>
    <lineage>
        <taxon>Bacteria</taxon>
        <taxon>Bacillati</taxon>
        <taxon>Actinomycetota</taxon>
        <taxon>Actinomycetes</taxon>
        <taxon>Micromonosporales</taxon>
        <taxon>Micromonosporaceae</taxon>
        <taxon>Micromonospora</taxon>
    </lineage>
</organism>
<dbReference type="SFLD" id="SFLDS00001">
    <property type="entry name" value="Enolase"/>
    <property type="match status" value="1"/>
</dbReference>
<dbReference type="PANTHER" id="PTHR48073">
    <property type="entry name" value="O-SUCCINYLBENZOATE SYNTHASE-RELATED"/>
    <property type="match status" value="1"/>
</dbReference>
<keyword evidence="2 5" id="KW-0479">Metal-binding</keyword>
<evidence type="ECO:0000256" key="2">
    <source>
        <dbReference type="ARBA" id="ARBA00022723"/>
    </source>
</evidence>
<proteinExistence type="inferred from homology"/>
<comment type="cofactor">
    <cofactor evidence="5">
        <name>Mg(2+)</name>
        <dbReference type="ChEBI" id="CHEBI:18420"/>
    </cofactor>
    <text evidence="5">Binds 1 Mg(2+) ion per subunit.</text>
</comment>
<dbReference type="InterPro" id="IPR029065">
    <property type="entry name" value="Enolase_C-like"/>
</dbReference>
<dbReference type="InterPro" id="IPR013341">
    <property type="entry name" value="Mandelate_racemase_N_dom"/>
</dbReference>
<dbReference type="InterPro" id="IPR034603">
    <property type="entry name" value="Dipeptide_epimerase"/>
</dbReference>
<evidence type="ECO:0000256" key="1">
    <source>
        <dbReference type="ARBA" id="ARBA00008031"/>
    </source>
</evidence>
<gene>
    <name evidence="7" type="ORF">GSF22_10310</name>
</gene>
<sequence>MELTWRVYPLVLREPLRISRSAMAGRDAVQVTVRHDGTDGHGELVTSTYLRLDLATAVSALAGLADRIAGCPDPETLHAGLPTLTGQAPPGVRAALDAAVHDLLGRRAGVPVHRLLGLTDGTPVGTAYTIGLVPPDAAATAARRLVTAGFTTVKVKAGDADDVARVAAVRAAAPQARLLLDPNGGWTAEQTVRLLDAMAAHRIDAVEQPVPPGDPDRLAWIGARTPVPVVADEDAVSVTDVHRLAGAVAGVNVKLARCGGITAAREIIDVATGYGLDVMLGCLVASSLGIAPAVHLTATARWVDLDGHLLLADDPWTGLGGHDGTLRLTGTPGLGVTAVEQPTVVSR</sequence>
<evidence type="ECO:0000313" key="8">
    <source>
        <dbReference type="Proteomes" id="UP000823521"/>
    </source>
</evidence>
<dbReference type="EC" id="5.1.1.-" evidence="5"/>
<evidence type="ECO:0000259" key="6">
    <source>
        <dbReference type="SMART" id="SM00922"/>
    </source>
</evidence>
<evidence type="ECO:0000313" key="7">
    <source>
        <dbReference type="EMBL" id="MBO4206396.1"/>
    </source>
</evidence>
<keyword evidence="8" id="KW-1185">Reference proteome</keyword>
<dbReference type="SMART" id="SM00922">
    <property type="entry name" value="MR_MLE"/>
    <property type="match status" value="1"/>
</dbReference>
<dbReference type="Gene3D" id="3.30.390.10">
    <property type="entry name" value="Enolase-like, N-terminal domain"/>
    <property type="match status" value="1"/>
</dbReference>
<dbReference type="Proteomes" id="UP000823521">
    <property type="component" value="Unassembled WGS sequence"/>
</dbReference>
<evidence type="ECO:0000256" key="3">
    <source>
        <dbReference type="ARBA" id="ARBA00022842"/>
    </source>
</evidence>
<dbReference type="Pfam" id="PF02746">
    <property type="entry name" value="MR_MLE_N"/>
    <property type="match status" value="1"/>
</dbReference>
<dbReference type="InterPro" id="IPR013342">
    <property type="entry name" value="Mandelate_racemase_C"/>
</dbReference>
<comment type="similarity">
    <text evidence="1 5">Belongs to the mandelate racemase/muconate lactonizing enzyme family.</text>
</comment>